<dbReference type="PANTHER" id="PTHR33331:SF13">
    <property type="entry name" value="COILED-COIL DOMAIN CONTAINING 162"/>
    <property type="match status" value="1"/>
</dbReference>
<sequence>MHHRIRLVLFQDQLSYMTREYQDAVQRARRLSASREKMLTGQGNPVSLLTQDDVVIYLQWLVCHLHSVQPIHNFLRVLHYVPVCERKDEAPGQEILHETQQADRLPLHTVHLEQFMPELESLLSYFRLPYDTGNLKTTADEMELFSMVWREFKAIFRQQEQMKTFPPYVGTDVRESQWGRKSANMAVCKEANWIPFIQVKPWRNLWQQKLFTMLKEKNSVDELLHMQCKFLQVRDLLHVAAALKEHAAQVDDSQSTSFISSSHKTKKQMISEIWKSVYNVANLIQETHSHSSTSRVSNKEISKSQTSSFYHESQSLEDNLQVLGLDDSLPEGSSGPVVTRGAYLSLIYLRHLKLRELQRVSLGMLNYLRSVERTLTFDLAGLQLEGQVLHSTAEETGWMNAARGGKGEAEGLGSFQYIHNTPVDYKVHCSEFMEFAEVENLHDFYTSEGRYIHTQDHRGFYIMYDAALQDLVELMNELLLIGSHFIHRNTIKLIGKTEGVSASTVDFNSWAGTDVDRVAVLLNLWTCETEFMESKVQLLNCYYEAYQHAAGTEERFALARVITDIMHRKPQLDLNQDDFFQAYRTEISCMQSHQRLIRDILDNQIERQRLYLQRIWRNDHKAFITSYGRPPNYVPQYLVSLGGGRPALMNVFLLEVHPSLCLASAVYQGLVQAHTELCQLHRVTSISDKLHLEHNLLEQALKIWNNQTSPGASYSSQIQRDVHSCSEYGQITVYKKLSHFTKSQFVCCSQLFSDVFIEDPILVQKLGLSLVKAAEERDMKQGPNKQLCAVETLSMLLELMSIRHRLLESASETAHLAQLYRNVALELGFEEFHLYLRPLQFECTDQKVRVQQRPVFITEILEDDSSVDRFIPSHLPLSIQELDENQIGRFSFSSEEAVIHLMNRQSIENLQVALACQVTQKNALMSAVKLAQLCLWAESDSSSAEREDKDVTCNSGSGSHTGGLQEQYKSFPSKPSRRISTKQWVMGAFVSIQLEKVGLRDEMLNSFVKKKQAVGGFLKTPEEAAEIKRELIIDFLRKFSTQMSMHCVRAQIVGYYHNLTFLLEDIPYIRQSYFMIGQPVADGCSDPRIFQQLLCADGRTLLNLWYIPHFTEVLRMFKTLDVSACDEALRHTLQIVSALHDIIHYLISFSKLGNRQDSLRLGRGHDESIGTELQELQQQVDHLSDPSSLESVGRLLQLRRQVLLLQFDTAVRIFVREAFLSSGDFTSYQSVSDNMANALPLMIGCIQTDFFSFTLPVPRPLENQGCQAQRMYPWRSFIACHGLLPLHGWDVPPTEYCMQLCLSSLSSRSRLQANAAILGVSLLMEDVLNGGREAEPVRLHGNKDDLQHSGTPNEVTTISNKGNKSCREYDDEEEETKIDSSDLQDPIRVQSVLKGFLLLTKQLEVFKESWALRRLGVDVFRTPALYQQFVKLYRDEIFYPSMRALAKQMDKEHHYEVFISGTQSLLPPPGASEVDVKAWQLHLLMESTECDMIRAVQRKMSRELTLVLSEKTQQDNQLPTKLWKRSQMKYSLSPEQPQMVETFIQQLMQGAEQSEGELKVSRDHLQQCLTHLSSSVMERERQCFLLYSQFYEQILQQHTQLLYQREQDLKSLKDAQTSNSHKEVADLCRGMMLEVSALRVQVAHLEEEKINLEEQLGLKFKERYHPLVRHLFSTCIQLKARLDEYPRQMERDVSAMVNRARGEGVDKIIKLKRRYGCTKDDDGLTLTQLKEEVHELKLENSRLTALLCKLKALRRWRQVVDQEKLHRQLLQTKQREVTTRTEALRVKMLSEKVALLQEELDFAQQALTCSQAECSSIKKQLSRKTEEFQVFRHRSAREAHSRQELDAHRVQTLEQMRTDMEDRDRQLRAFGEQLDRGSRINRLQRERSAKEIRQVRGQLQQQRSLKQEAFQQLDKLQNQVNDVEAVLSRGASTAGQSRTYCTLSVSRLSTRSPSTGLHRNRQHSALQLGSLTNYTTPQDFATEPRQQRAETARGHSNTSTDRPKADLCRLCVPTAETLFPDL</sequence>
<name>A0AAZ1X8L1_OREAU</name>
<dbReference type="Proteomes" id="UP000472276">
    <property type="component" value="Unassembled WGS sequence"/>
</dbReference>
<feature type="coiled-coil region" evidence="1">
    <location>
        <begin position="1786"/>
        <end position="1813"/>
    </location>
</feature>
<proteinExistence type="predicted"/>
<dbReference type="InterPro" id="IPR040401">
    <property type="entry name" value="CCDC162"/>
</dbReference>
<feature type="region of interest" description="Disordered" evidence="2">
    <location>
        <begin position="1950"/>
        <end position="2003"/>
    </location>
</feature>
<evidence type="ECO:0000313" key="3">
    <source>
        <dbReference type="Ensembl" id="ENSOABP00000063974.1"/>
    </source>
</evidence>
<feature type="compositionally biased region" description="Polar residues" evidence="2">
    <location>
        <begin position="1950"/>
        <end position="1979"/>
    </location>
</feature>
<dbReference type="Ensembl" id="ENSOABT00000065294.1">
    <property type="protein sequence ID" value="ENSOABP00000063974.1"/>
    <property type="gene ID" value="ENSOABG00000027086.1"/>
</dbReference>
<feature type="compositionally biased region" description="Polar residues" evidence="2">
    <location>
        <begin position="1348"/>
        <end position="1363"/>
    </location>
</feature>
<gene>
    <name evidence="3" type="primary">si:ch73-242m19.1</name>
</gene>
<reference evidence="3" key="2">
    <citation type="submission" date="2025-08" db="UniProtKB">
        <authorList>
            <consortium name="Ensembl"/>
        </authorList>
    </citation>
    <scope>IDENTIFICATION</scope>
</reference>
<organism evidence="3 4">
    <name type="scientific">Oreochromis aureus</name>
    <name type="common">Israeli tilapia</name>
    <name type="synonym">Chromis aureus</name>
    <dbReference type="NCBI Taxonomy" id="47969"/>
    <lineage>
        <taxon>Eukaryota</taxon>
        <taxon>Metazoa</taxon>
        <taxon>Chordata</taxon>
        <taxon>Craniata</taxon>
        <taxon>Vertebrata</taxon>
        <taxon>Euteleostomi</taxon>
        <taxon>Actinopterygii</taxon>
        <taxon>Neopterygii</taxon>
        <taxon>Teleostei</taxon>
        <taxon>Neoteleostei</taxon>
        <taxon>Acanthomorphata</taxon>
        <taxon>Ovalentaria</taxon>
        <taxon>Cichlomorphae</taxon>
        <taxon>Cichliformes</taxon>
        <taxon>Cichlidae</taxon>
        <taxon>African cichlids</taxon>
        <taxon>Pseudocrenilabrinae</taxon>
        <taxon>Oreochromini</taxon>
        <taxon>Oreochromis</taxon>
    </lineage>
</organism>
<feature type="region of interest" description="Disordered" evidence="2">
    <location>
        <begin position="946"/>
        <end position="975"/>
    </location>
</feature>
<reference evidence="4" key="1">
    <citation type="submission" date="2020-03" db="EMBL/GenBank/DDBJ databases">
        <title>Evolution of repeat sequences and sex chromosomes of tilapia species revealed by chromosome-level genomes.</title>
        <authorList>
            <person name="Xu L."/>
            <person name="Tao W."/>
            <person name="Wang D."/>
            <person name="Zhou Q."/>
        </authorList>
    </citation>
    <scope>NUCLEOTIDE SEQUENCE [LARGE SCALE GENOMIC DNA]</scope>
    <source>
        <strain evidence="4">Israel</strain>
    </source>
</reference>
<dbReference type="PANTHER" id="PTHR33331">
    <property type="entry name" value="COILED-COIL DOMAIN-CONTAINING PROTEIN 162"/>
    <property type="match status" value="1"/>
</dbReference>
<reference evidence="3" key="3">
    <citation type="submission" date="2025-09" db="UniProtKB">
        <authorList>
            <consortium name="Ensembl"/>
        </authorList>
    </citation>
    <scope>IDENTIFICATION</scope>
</reference>
<feature type="region of interest" description="Disordered" evidence="2">
    <location>
        <begin position="1341"/>
        <end position="1366"/>
    </location>
</feature>
<protein>
    <submittedName>
        <fullName evidence="3">Uncharacterized protein</fullName>
    </submittedName>
</protein>
<evidence type="ECO:0000256" key="2">
    <source>
        <dbReference type="SAM" id="MobiDB-lite"/>
    </source>
</evidence>
<keyword evidence="1" id="KW-0175">Coiled coil</keyword>
<accession>A0AAZ1X8L1</accession>
<feature type="compositionally biased region" description="Polar residues" evidence="2">
    <location>
        <begin position="952"/>
        <end position="970"/>
    </location>
</feature>
<feature type="coiled-coil region" evidence="1">
    <location>
        <begin position="1899"/>
        <end position="1926"/>
    </location>
</feature>
<keyword evidence="4" id="KW-1185">Reference proteome</keyword>
<evidence type="ECO:0000256" key="1">
    <source>
        <dbReference type="SAM" id="Coils"/>
    </source>
</evidence>
<evidence type="ECO:0000313" key="4">
    <source>
        <dbReference type="Proteomes" id="UP000472276"/>
    </source>
</evidence>